<organism evidence="1 2">
    <name type="scientific">Fischerella thermalis CCMEE 5268</name>
    <dbReference type="NCBI Taxonomy" id="2019662"/>
    <lineage>
        <taxon>Bacteria</taxon>
        <taxon>Bacillati</taxon>
        <taxon>Cyanobacteriota</taxon>
        <taxon>Cyanophyceae</taxon>
        <taxon>Nostocales</taxon>
        <taxon>Hapalosiphonaceae</taxon>
        <taxon>Fischerella</taxon>
    </lineage>
</organism>
<name>A0A2N6KCI3_9CYAN</name>
<gene>
    <name evidence="1" type="ORF">CEN50_18955</name>
</gene>
<evidence type="ECO:0000313" key="2">
    <source>
        <dbReference type="Proteomes" id="UP000235025"/>
    </source>
</evidence>
<comment type="caution">
    <text evidence="1">The sequence shown here is derived from an EMBL/GenBank/DDBJ whole genome shotgun (WGS) entry which is preliminary data.</text>
</comment>
<sequence>MKTKEKVEFPGLPLAVYREVAAHLRQVEGVEVEFIPQSSPKFDYNQSQIAGLWISVSSDSGSMSRLIVEQILAYYRDRYII</sequence>
<dbReference type="Proteomes" id="UP000235025">
    <property type="component" value="Unassembled WGS sequence"/>
</dbReference>
<protein>
    <submittedName>
        <fullName evidence="1">Uncharacterized protein</fullName>
    </submittedName>
</protein>
<proteinExistence type="predicted"/>
<reference evidence="1 2" key="1">
    <citation type="submission" date="2017-07" db="EMBL/GenBank/DDBJ databases">
        <title>Genomes of Fischerella (Mastigocladus) sp. strains.</title>
        <authorList>
            <person name="Miller S.R."/>
        </authorList>
    </citation>
    <scope>NUCLEOTIDE SEQUENCE [LARGE SCALE GENOMIC DNA]</scope>
    <source>
        <strain evidence="1 2">CCMEE 5268</strain>
    </source>
</reference>
<dbReference type="AlphaFoldDB" id="A0A2N6KCI3"/>
<dbReference type="RefSeq" id="WP_102174321.1">
    <property type="nucleotide sequence ID" value="NZ_NMQA01000245.1"/>
</dbReference>
<dbReference type="EMBL" id="NMQA01000245">
    <property type="protein sequence ID" value="PLZ96365.1"/>
    <property type="molecule type" value="Genomic_DNA"/>
</dbReference>
<evidence type="ECO:0000313" key="1">
    <source>
        <dbReference type="EMBL" id="PLZ96365.1"/>
    </source>
</evidence>
<accession>A0A2N6KCI3</accession>